<evidence type="ECO:0000256" key="4">
    <source>
        <dbReference type="ARBA" id="ARBA00022516"/>
    </source>
</evidence>
<dbReference type="PROSITE" id="PS00399">
    <property type="entry name" value="SUCCINYL_COA_LIG_2"/>
    <property type="match status" value="1"/>
</dbReference>
<comment type="subcellular location">
    <subcellularLocation>
        <location evidence="1">Cytoplasm</location>
    </subcellularLocation>
</comment>
<evidence type="ECO:0000256" key="5">
    <source>
        <dbReference type="ARBA" id="ARBA00023098"/>
    </source>
</evidence>
<dbReference type="FunCoup" id="F6U5F1">
    <property type="interactions" value="1"/>
</dbReference>
<dbReference type="PANTHER" id="PTHR23118:SF42">
    <property type="entry name" value="ATP-CITRATE SYNTHASE"/>
    <property type="match status" value="1"/>
</dbReference>
<keyword evidence="4" id="KW-0444">Lipid biosynthesis</keyword>
<reference evidence="7" key="4">
    <citation type="submission" date="2025-09" db="UniProtKB">
        <authorList>
            <consortium name="Ensembl"/>
        </authorList>
    </citation>
    <scope>IDENTIFICATION</scope>
</reference>
<sequence length="404" mass="44238">MDHILRYQNDANVKMIVVLGEVGGTEEYDICDAIKSATITKPVIAWCIGTCATMFTSEVQFGHAGACANQASETAAAKNKALAAAGAHVPCSFNELNTKIREVYNNLVDLGVVVVQEDVPPPTVPMDYSWARELGLIRKPASFMSSISDERGQELLYAGMPISQVFKDDLGIGGVLGLLWFQKRLPTYACKFFEHCLMMTADHGPAVSGAHNTIVCARAGKDLISCLTSGLLTIGDRFGGALDGAARQFSAAYDKGLLPSEFVNEMRKKHQLIMGIGHRVKSLNNPDQRVVILKEFVKSNFPSTPLLDYALEVEKVTTAKKPNLILNVDGFIGVTFVDLLRGCGCFTEEEAREYVQIGALNGVFVLGRSMGFIGHYLDQLRLKQGLYRHPWDDISYVLPEDYSS</sequence>
<keyword evidence="5" id="KW-0443">Lipid metabolism</keyword>
<dbReference type="InterPro" id="IPR017440">
    <property type="entry name" value="Cit_synth/succinyl-CoA_lig_AS"/>
</dbReference>
<dbReference type="Ensembl" id="ENSCINT00000023537.2">
    <property type="protein sequence ID" value="ENSCINP00000023291.2"/>
    <property type="gene ID" value="ENSCING00000008942.3"/>
</dbReference>
<dbReference type="Gene3D" id="1.10.580.10">
    <property type="entry name" value="Citrate Synthase, domain 1"/>
    <property type="match status" value="1"/>
</dbReference>
<dbReference type="GO" id="GO:0006629">
    <property type="term" value="P:lipid metabolic process"/>
    <property type="evidence" value="ECO:0007669"/>
    <property type="project" value="UniProtKB-KW"/>
</dbReference>
<evidence type="ECO:0000256" key="1">
    <source>
        <dbReference type="ARBA" id="ARBA00004496"/>
    </source>
</evidence>
<dbReference type="Proteomes" id="UP000008144">
    <property type="component" value="Chromosome 3"/>
</dbReference>
<dbReference type="PANTHER" id="PTHR23118">
    <property type="entry name" value="ATP-CITRATE SYNTHASE"/>
    <property type="match status" value="1"/>
</dbReference>
<dbReference type="InParanoid" id="F6U5F1"/>
<dbReference type="InterPro" id="IPR036969">
    <property type="entry name" value="Citrate_synthase_sf"/>
</dbReference>
<dbReference type="SUPFAM" id="SSF48256">
    <property type="entry name" value="Citrate synthase"/>
    <property type="match status" value="1"/>
</dbReference>
<evidence type="ECO:0000313" key="8">
    <source>
        <dbReference type="Proteomes" id="UP000008144"/>
    </source>
</evidence>
<evidence type="ECO:0000256" key="2">
    <source>
        <dbReference type="ARBA" id="ARBA00012639"/>
    </source>
</evidence>
<dbReference type="GO" id="GO:0003878">
    <property type="term" value="F:ATP citrate synthase activity"/>
    <property type="evidence" value="ECO:0007669"/>
    <property type="project" value="UniProtKB-EC"/>
</dbReference>
<name>F6U5F1_CIOIN</name>
<dbReference type="Pfam" id="PF00285">
    <property type="entry name" value="Citrate_synt"/>
    <property type="match status" value="1"/>
</dbReference>
<reference evidence="7" key="3">
    <citation type="submission" date="2025-08" db="UniProtKB">
        <authorList>
            <consortium name="Ensembl"/>
        </authorList>
    </citation>
    <scope>IDENTIFICATION</scope>
</reference>
<dbReference type="Gene3D" id="3.40.50.261">
    <property type="entry name" value="Succinyl-CoA synthetase domains"/>
    <property type="match status" value="1"/>
</dbReference>
<keyword evidence="3" id="KW-0963">Cytoplasm</keyword>
<dbReference type="Pfam" id="PF00549">
    <property type="entry name" value="Ligase_CoA"/>
    <property type="match status" value="1"/>
</dbReference>
<dbReference type="InterPro" id="IPR005811">
    <property type="entry name" value="SUCC_ACL_C"/>
</dbReference>
<dbReference type="EMBL" id="EAAA01001792">
    <property type="status" value="NOT_ANNOTATED_CDS"/>
    <property type="molecule type" value="Genomic_DNA"/>
</dbReference>
<dbReference type="STRING" id="7719.ENSCINP00000023291"/>
<organism evidence="7 8">
    <name type="scientific">Ciona intestinalis</name>
    <name type="common">Transparent sea squirt</name>
    <name type="synonym">Ascidia intestinalis</name>
    <dbReference type="NCBI Taxonomy" id="7719"/>
    <lineage>
        <taxon>Eukaryota</taxon>
        <taxon>Metazoa</taxon>
        <taxon>Chordata</taxon>
        <taxon>Tunicata</taxon>
        <taxon>Ascidiacea</taxon>
        <taxon>Phlebobranchia</taxon>
        <taxon>Cionidae</taxon>
        <taxon>Ciona</taxon>
    </lineage>
</organism>
<evidence type="ECO:0000313" key="7">
    <source>
        <dbReference type="Ensembl" id="ENSCINP00000023291.2"/>
    </source>
</evidence>
<evidence type="ECO:0000259" key="6">
    <source>
        <dbReference type="Pfam" id="PF00549"/>
    </source>
</evidence>
<dbReference type="GeneTree" id="ENSGT00940000154881"/>
<dbReference type="InterPro" id="IPR016143">
    <property type="entry name" value="Citrate_synth-like_sm_a-sub"/>
</dbReference>
<dbReference type="GO" id="GO:0005737">
    <property type="term" value="C:cytoplasm"/>
    <property type="evidence" value="ECO:0007669"/>
    <property type="project" value="UniProtKB-SubCell"/>
</dbReference>
<proteinExistence type="predicted"/>
<keyword evidence="8" id="KW-1185">Reference proteome</keyword>
<dbReference type="AlphaFoldDB" id="F6U5F1"/>
<reference evidence="7" key="2">
    <citation type="journal article" date="2008" name="Genome Biol.">
        <title>Improved genome assembly and evidence-based global gene model set for the chordate Ciona intestinalis: new insight into intron and operon populations.</title>
        <authorList>
            <person name="Satou Y."/>
            <person name="Mineta K."/>
            <person name="Ogasawara M."/>
            <person name="Sasakura Y."/>
            <person name="Shoguchi E."/>
            <person name="Ueno K."/>
            <person name="Yamada L."/>
            <person name="Matsumoto J."/>
            <person name="Wasserscheid J."/>
            <person name="Dewar K."/>
            <person name="Wiley G.B."/>
            <person name="Macmil S.L."/>
            <person name="Roe B.A."/>
            <person name="Zeller R.W."/>
            <person name="Hastings K.E."/>
            <person name="Lemaire P."/>
            <person name="Lindquist E."/>
            <person name="Endo T."/>
            <person name="Hotta K."/>
            <person name="Inaba K."/>
        </authorList>
    </citation>
    <scope>NUCLEOTIDE SEQUENCE [LARGE SCALE GENOMIC DNA]</scope>
    <source>
        <strain evidence="7">wild type</strain>
    </source>
</reference>
<dbReference type="HOGENOM" id="CLU_060828_0_0_1"/>
<dbReference type="CDD" id="cd06100">
    <property type="entry name" value="CCL_ACL-C"/>
    <property type="match status" value="1"/>
</dbReference>
<dbReference type="Gene3D" id="1.10.230.10">
    <property type="entry name" value="Cytochrome P450-Terp, domain 2"/>
    <property type="match status" value="1"/>
</dbReference>
<dbReference type="FunFam" id="1.10.230.10:FF:000004">
    <property type="entry name" value="ATP-citrate synthase"/>
    <property type="match status" value="1"/>
</dbReference>
<dbReference type="InterPro" id="IPR016102">
    <property type="entry name" value="Succinyl-CoA_synth-like"/>
</dbReference>
<dbReference type="EC" id="2.3.3.8" evidence="2"/>
<feature type="domain" description="ATP-citrate synthase/succinyl-CoA ligase C-terminal" evidence="6">
    <location>
        <begin position="2"/>
        <end position="87"/>
    </location>
</feature>
<accession>F6U5F1</accession>
<reference evidence="8" key="1">
    <citation type="journal article" date="2002" name="Science">
        <title>The draft genome of Ciona intestinalis: insights into chordate and vertebrate origins.</title>
        <authorList>
            <person name="Dehal P."/>
            <person name="Satou Y."/>
            <person name="Campbell R.K."/>
            <person name="Chapman J."/>
            <person name="Degnan B."/>
            <person name="De Tomaso A."/>
            <person name="Davidson B."/>
            <person name="Di Gregorio A."/>
            <person name="Gelpke M."/>
            <person name="Goodstein D.M."/>
            <person name="Harafuji N."/>
            <person name="Hastings K.E."/>
            <person name="Ho I."/>
            <person name="Hotta K."/>
            <person name="Huang W."/>
            <person name="Kawashima T."/>
            <person name="Lemaire P."/>
            <person name="Martinez D."/>
            <person name="Meinertzhagen I.A."/>
            <person name="Necula S."/>
            <person name="Nonaka M."/>
            <person name="Putnam N."/>
            <person name="Rash S."/>
            <person name="Saiga H."/>
            <person name="Satake M."/>
            <person name="Terry A."/>
            <person name="Yamada L."/>
            <person name="Wang H.G."/>
            <person name="Awazu S."/>
            <person name="Azumi K."/>
            <person name="Boore J."/>
            <person name="Branno M."/>
            <person name="Chin-Bow S."/>
            <person name="DeSantis R."/>
            <person name="Doyle S."/>
            <person name="Francino P."/>
            <person name="Keys D.N."/>
            <person name="Haga S."/>
            <person name="Hayashi H."/>
            <person name="Hino K."/>
            <person name="Imai K.S."/>
            <person name="Inaba K."/>
            <person name="Kano S."/>
            <person name="Kobayashi K."/>
            <person name="Kobayashi M."/>
            <person name="Lee B.I."/>
            <person name="Makabe K.W."/>
            <person name="Manohar C."/>
            <person name="Matassi G."/>
            <person name="Medina M."/>
            <person name="Mochizuki Y."/>
            <person name="Mount S."/>
            <person name="Morishita T."/>
            <person name="Miura S."/>
            <person name="Nakayama A."/>
            <person name="Nishizaka S."/>
            <person name="Nomoto H."/>
            <person name="Ohta F."/>
            <person name="Oishi K."/>
            <person name="Rigoutsos I."/>
            <person name="Sano M."/>
            <person name="Sasaki A."/>
            <person name="Sasakura Y."/>
            <person name="Shoguchi E."/>
            <person name="Shin-i T."/>
            <person name="Spagnuolo A."/>
            <person name="Stainier D."/>
            <person name="Suzuki M.M."/>
            <person name="Tassy O."/>
            <person name="Takatori N."/>
            <person name="Tokuoka M."/>
            <person name="Yagi K."/>
            <person name="Yoshizaki F."/>
            <person name="Wada S."/>
            <person name="Zhang C."/>
            <person name="Hyatt P.D."/>
            <person name="Larimer F."/>
            <person name="Detter C."/>
            <person name="Doggett N."/>
            <person name="Glavina T."/>
            <person name="Hawkins T."/>
            <person name="Richardson P."/>
            <person name="Lucas S."/>
            <person name="Kohara Y."/>
            <person name="Levine M."/>
            <person name="Satoh N."/>
            <person name="Rokhsar D.S."/>
        </authorList>
    </citation>
    <scope>NUCLEOTIDE SEQUENCE [LARGE SCALE GENOMIC DNA]</scope>
</reference>
<dbReference type="OMA" id="QGTHIMG"/>
<evidence type="ECO:0000256" key="3">
    <source>
        <dbReference type="ARBA" id="ARBA00022490"/>
    </source>
</evidence>
<dbReference type="InterPro" id="IPR016142">
    <property type="entry name" value="Citrate_synth-like_lrg_a-sub"/>
</dbReference>
<dbReference type="InterPro" id="IPR002020">
    <property type="entry name" value="Citrate_synthase"/>
</dbReference>
<protein>
    <recommendedName>
        <fullName evidence="2">ATP citrate synthase</fullName>
        <ecNumber evidence="2">2.3.3.8</ecNumber>
    </recommendedName>
</protein>